<comment type="caution">
    <text evidence="1">The sequence shown here is derived from an EMBL/GenBank/DDBJ whole genome shotgun (WGS) entry which is preliminary data.</text>
</comment>
<gene>
    <name evidence="1" type="ORF">SAE01_05680</name>
</gene>
<reference evidence="1 2" key="1">
    <citation type="submission" date="2019-07" db="EMBL/GenBank/DDBJ databases">
        <title>Whole genome shotgun sequence of Segetibacter aerophilus NBRC 106135.</title>
        <authorList>
            <person name="Hosoyama A."/>
            <person name="Uohara A."/>
            <person name="Ohji S."/>
            <person name="Ichikawa N."/>
        </authorList>
    </citation>
    <scope>NUCLEOTIDE SEQUENCE [LARGE SCALE GENOMIC DNA]</scope>
    <source>
        <strain evidence="1 2">NBRC 106135</strain>
    </source>
</reference>
<dbReference type="InterPro" id="IPR010321">
    <property type="entry name" value="DUF922"/>
</dbReference>
<evidence type="ECO:0000313" key="2">
    <source>
        <dbReference type="Proteomes" id="UP000321513"/>
    </source>
</evidence>
<sequence>MKAFFIVACISTFVTHSFAQDSRIIWNDKQPLQWFDFAGPVNDTSVFDAESFAEVKFTYTFKSPTDFYFDVFANFHKNLSWYKKEYQSEALLKHEQLHFDIAGLYSKRLKAAFDNYQYSNNYKNEIQQIFNEKKIEYHLMQKQYDEETNHSLNKERQKDWEKYIHEQLNETGLQFNVVKK</sequence>
<dbReference type="Pfam" id="PF06037">
    <property type="entry name" value="DUF922"/>
    <property type="match status" value="1"/>
</dbReference>
<dbReference type="EMBL" id="BJYT01000001">
    <property type="protein sequence ID" value="GEO08072.1"/>
    <property type="molecule type" value="Genomic_DNA"/>
</dbReference>
<dbReference type="AlphaFoldDB" id="A0A512B7X0"/>
<organism evidence="1 2">
    <name type="scientific">Segetibacter aerophilus</name>
    <dbReference type="NCBI Taxonomy" id="670293"/>
    <lineage>
        <taxon>Bacteria</taxon>
        <taxon>Pseudomonadati</taxon>
        <taxon>Bacteroidota</taxon>
        <taxon>Chitinophagia</taxon>
        <taxon>Chitinophagales</taxon>
        <taxon>Chitinophagaceae</taxon>
        <taxon>Segetibacter</taxon>
    </lineage>
</organism>
<dbReference type="RefSeq" id="WP_147202034.1">
    <property type="nucleotide sequence ID" value="NZ_BJYT01000001.1"/>
</dbReference>
<evidence type="ECO:0000313" key="1">
    <source>
        <dbReference type="EMBL" id="GEO08072.1"/>
    </source>
</evidence>
<accession>A0A512B7X0</accession>
<dbReference type="OrthoDB" id="5431540at2"/>
<protein>
    <recommendedName>
        <fullName evidence="3">DUF922 domain-containing protein</fullName>
    </recommendedName>
</protein>
<evidence type="ECO:0008006" key="3">
    <source>
        <dbReference type="Google" id="ProtNLM"/>
    </source>
</evidence>
<keyword evidence="2" id="KW-1185">Reference proteome</keyword>
<proteinExistence type="predicted"/>
<name>A0A512B7X0_9BACT</name>
<dbReference type="Proteomes" id="UP000321513">
    <property type="component" value="Unassembled WGS sequence"/>
</dbReference>